<protein>
    <submittedName>
        <fullName evidence="3">Aldouronate transport system substrate-binding protein</fullName>
    </submittedName>
</protein>
<dbReference type="EMBL" id="JAGGLV010000009">
    <property type="protein sequence ID" value="MBP2112931.1"/>
    <property type="molecule type" value="Genomic_DNA"/>
</dbReference>
<dbReference type="InterPro" id="IPR050490">
    <property type="entry name" value="Bact_solute-bd_prot1"/>
</dbReference>
<dbReference type="CDD" id="cd13580">
    <property type="entry name" value="PBP2_AlgQ_like_1"/>
    <property type="match status" value="1"/>
</dbReference>
<dbReference type="PANTHER" id="PTHR43649:SF17">
    <property type="entry name" value="ABC TRANSPORTER SOLUTE BINDING PROTEIN-SUGAR TRANSPORT"/>
    <property type="match status" value="1"/>
</dbReference>
<feature type="region of interest" description="Disordered" evidence="1">
    <location>
        <begin position="33"/>
        <end position="64"/>
    </location>
</feature>
<dbReference type="SUPFAM" id="SSF53850">
    <property type="entry name" value="Periplasmic binding protein-like II"/>
    <property type="match status" value="1"/>
</dbReference>
<reference evidence="3 4" key="1">
    <citation type="submission" date="2021-03" db="EMBL/GenBank/DDBJ databases">
        <title>Genomic Encyclopedia of Type Strains, Phase IV (KMG-IV): sequencing the most valuable type-strain genomes for metagenomic binning, comparative biology and taxonomic classification.</title>
        <authorList>
            <person name="Goeker M."/>
        </authorList>
    </citation>
    <scope>NUCLEOTIDE SEQUENCE [LARGE SCALE GENOMIC DNA]</scope>
    <source>
        <strain evidence="3 4">DSM 101953</strain>
    </source>
</reference>
<gene>
    <name evidence="3" type="ORF">J2Z70_003085</name>
</gene>
<keyword evidence="2" id="KW-0732">Signal</keyword>
<evidence type="ECO:0000313" key="4">
    <source>
        <dbReference type="Proteomes" id="UP000773462"/>
    </source>
</evidence>
<organism evidence="3 4">
    <name type="scientific">Paenibacillus silagei</name>
    <dbReference type="NCBI Taxonomy" id="1670801"/>
    <lineage>
        <taxon>Bacteria</taxon>
        <taxon>Bacillati</taxon>
        <taxon>Bacillota</taxon>
        <taxon>Bacilli</taxon>
        <taxon>Bacillales</taxon>
        <taxon>Paenibacillaceae</taxon>
        <taxon>Paenibacillus</taxon>
    </lineage>
</organism>
<name>A0ABS4NSB5_9BACL</name>
<feature type="signal peptide" evidence="2">
    <location>
        <begin position="1"/>
        <end position="23"/>
    </location>
</feature>
<proteinExistence type="predicted"/>
<sequence>MRLKKIRVMALLLSMVMVLGVLAACGSSPKEEKVAAPAGSESTNAGGNEPSATAKEDDGPFSKYEEPVTVSLGRQGVSGNNLPAGDTLENNKYLKYVEDRLNVKVKYDFSVEDQDAYNQKVTLAISSNSLPDILVVDEQQFKRMAKAGMLADLTELYDQYASPLIKDYYNSYTGDRVLNTGRIDGKLMALPNTNIDGNYQLLWIRQDWLNKLKLETPRTMDEVKTVIKAFKEQDPDGNGKADTVGLLGDKSVVADGGFFTFDPIFNANHAYPKNWFKDEGGNIIYGSTTPETKQALSELREMYADGLIDKEFLTRKYEDNAGLVSGGRAGILFAPWFGGWALSDAVKANPEADWVPLAVPLDGDGKRNIVPSTPSGTFMVVNKKAEHPEAALKMLSVEYEGIRLIDPASQELYKDLGVGWLNYPINVQLDYQDSLARDVPIYEKAIKDKKLDDLPARILPRVKAVLKNNENPKKDIPAYADSLAFYTAASITGAKEIVKVEPVFYGKTEAMLKKGANLEKLENETFLKIITGTSPLEEFDKFVETWKSIGGEEITKEVAEAVESP</sequence>
<dbReference type="InterPro" id="IPR006059">
    <property type="entry name" value="SBP"/>
</dbReference>
<dbReference type="PANTHER" id="PTHR43649">
    <property type="entry name" value="ARABINOSE-BINDING PROTEIN-RELATED"/>
    <property type="match status" value="1"/>
</dbReference>
<comment type="caution">
    <text evidence="3">The sequence shown here is derived from an EMBL/GenBank/DDBJ whole genome shotgun (WGS) entry which is preliminary data.</text>
</comment>
<accession>A0ABS4NSB5</accession>
<evidence type="ECO:0000313" key="3">
    <source>
        <dbReference type="EMBL" id="MBP2112931.1"/>
    </source>
</evidence>
<evidence type="ECO:0000256" key="2">
    <source>
        <dbReference type="SAM" id="SignalP"/>
    </source>
</evidence>
<keyword evidence="4" id="KW-1185">Reference proteome</keyword>
<dbReference type="Pfam" id="PF01547">
    <property type="entry name" value="SBP_bac_1"/>
    <property type="match status" value="1"/>
</dbReference>
<feature type="chain" id="PRO_5047212116" evidence="2">
    <location>
        <begin position="24"/>
        <end position="565"/>
    </location>
</feature>
<dbReference type="Proteomes" id="UP000773462">
    <property type="component" value="Unassembled WGS sequence"/>
</dbReference>
<evidence type="ECO:0000256" key="1">
    <source>
        <dbReference type="SAM" id="MobiDB-lite"/>
    </source>
</evidence>
<dbReference type="PROSITE" id="PS51257">
    <property type="entry name" value="PROKAR_LIPOPROTEIN"/>
    <property type="match status" value="1"/>
</dbReference>
<dbReference type="RefSeq" id="WP_209874389.1">
    <property type="nucleotide sequence ID" value="NZ_JAGGLV010000009.1"/>
</dbReference>
<feature type="compositionally biased region" description="Basic and acidic residues" evidence="1">
    <location>
        <begin position="54"/>
        <end position="64"/>
    </location>
</feature>
<dbReference type="Gene3D" id="3.40.190.10">
    <property type="entry name" value="Periplasmic binding protein-like II"/>
    <property type="match status" value="3"/>
</dbReference>